<evidence type="ECO:0000313" key="1">
    <source>
        <dbReference type="EMBL" id="MBW88636.1"/>
    </source>
</evidence>
<proteinExistence type="predicted"/>
<reference evidence="1" key="1">
    <citation type="submission" date="2018-02" db="EMBL/GenBank/DDBJ databases">
        <title>Rhizophora mucronata_Transcriptome.</title>
        <authorList>
            <person name="Meera S.P."/>
            <person name="Sreeshan A."/>
            <person name="Augustine A."/>
        </authorList>
    </citation>
    <scope>NUCLEOTIDE SEQUENCE</scope>
    <source>
        <tissue evidence="1">Leaf</tissue>
    </source>
</reference>
<dbReference type="AlphaFoldDB" id="A0A2P2J582"/>
<accession>A0A2P2J582</accession>
<dbReference type="EMBL" id="GGEC01008153">
    <property type="protein sequence ID" value="MBW88636.1"/>
    <property type="molecule type" value="Transcribed_RNA"/>
</dbReference>
<name>A0A2P2J582_RHIMU</name>
<organism evidence="1">
    <name type="scientific">Rhizophora mucronata</name>
    <name type="common">Asiatic mangrove</name>
    <dbReference type="NCBI Taxonomy" id="61149"/>
    <lineage>
        <taxon>Eukaryota</taxon>
        <taxon>Viridiplantae</taxon>
        <taxon>Streptophyta</taxon>
        <taxon>Embryophyta</taxon>
        <taxon>Tracheophyta</taxon>
        <taxon>Spermatophyta</taxon>
        <taxon>Magnoliopsida</taxon>
        <taxon>eudicotyledons</taxon>
        <taxon>Gunneridae</taxon>
        <taxon>Pentapetalae</taxon>
        <taxon>rosids</taxon>
        <taxon>fabids</taxon>
        <taxon>Malpighiales</taxon>
        <taxon>Rhizophoraceae</taxon>
        <taxon>Rhizophora</taxon>
    </lineage>
</organism>
<protein>
    <submittedName>
        <fullName evidence="1">Uncharacterized protein</fullName>
    </submittedName>
</protein>
<sequence>MLSLLWYEGLRFNSQEHNPCMRLLHHWRYKRTLYLC</sequence>